<dbReference type="PANTHER" id="PTHR33495:SF2">
    <property type="entry name" value="ANTI-SIGMA FACTOR ANTAGONIST TM_1081-RELATED"/>
    <property type="match status" value="1"/>
</dbReference>
<dbReference type="InterPro" id="IPR036513">
    <property type="entry name" value="STAS_dom_sf"/>
</dbReference>
<accession>A0ABX1AN64</accession>
<dbReference type="Pfam" id="PF13466">
    <property type="entry name" value="STAS_2"/>
    <property type="match status" value="1"/>
</dbReference>
<keyword evidence="3" id="KW-1185">Reference proteome</keyword>
<dbReference type="Gene3D" id="3.30.750.24">
    <property type="entry name" value="STAS domain"/>
    <property type="match status" value="1"/>
</dbReference>
<comment type="caution">
    <text evidence="2">The sequence shown here is derived from an EMBL/GenBank/DDBJ whole genome shotgun (WGS) entry which is preliminary data.</text>
</comment>
<sequence>MIPPQPAMVTTAESSDIFTVAVSGEVDVDAVGPFEEALAKALRSPTTCTIVDISGLTFADSTLLGLLLSTKTAHEDAGRPLAIAGPLRAWATRLFTVTGTAEFLPLADDLDSARRLAGCADG</sequence>
<dbReference type="Proteomes" id="UP000746503">
    <property type="component" value="Unassembled WGS sequence"/>
</dbReference>
<gene>
    <name evidence="2" type="ORF">HCJ92_06295</name>
</gene>
<dbReference type="SUPFAM" id="SSF52091">
    <property type="entry name" value="SpoIIaa-like"/>
    <property type="match status" value="1"/>
</dbReference>
<evidence type="ECO:0000313" key="3">
    <source>
        <dbReference type="Proteomes" id="UP000746503"/>
    </source>
</evidence>
<dbReference type="RefSeq" id="WP_167932437.1">
    <property type="nucleotide sequence ID" value="NZ_JAAVJB010000029.1"/>
</dbReference>
<evidence type="ECO:0000313" key="2">
    <source>
        <dbReference type="EMBL" id="NJP65912.1"/>
    </source>
</evidence>
<feature type="domain" description="STAS" evidence="1">
    <location>
        <begin position="7"/>
        <end position="117"/>
    </location>
</feature>
<proteinExistence type="predicted"/>
<protein>
    <submittedName>
        <fullName evidence="2">STAS domain-containing protein</fullName>
    </submittedName>
</protein>
<dbReference type="InterPro" id="IPR058548">
    <property type="entry name" value="MlaB-like_STAS"/>
</dbReference>
<dbReference type="PANTHER" id="PTHR33495">
    <property type="entry name" value="ANTI-SIGMA FACTOR ANTAGONIST TM_1081-RELATED-RELATED"/>
    <property type="match status" value="1"/>
</dbReference>
<name>A0ABX1AN64_9ACTN</name>
<dbReference type="InterPro" id="IPR002645">
    <property type="entry name" value="STAS_dom"/>
</dbReference>
<dbReference type="PROSITE" id="PS50801">
    <property type="entry name" value="STAS"/>
    <property type="match status" value="1"/>
</dbReference>
<dbReference type="EMBL" id="JAAVJB010000029">
    <property type="protein sequence ID" value="NJP65912.1"/>
    <property type="molecule type" value="Genomic_DNA"/>
</dbReference>
<evidence type="ECO:0000259" key="1">
    <source>
        <dbReference type="PROSITE" id="PS50801"/>
    </source>
</evidence>
<dbReference type="CDD" id="cd07043">
    <property type="entry name" value="STAS_anti-anti-sigma_factors"/>
    <property type="match status" value="1"/>
</dbReference>
<organism evidence="2 3">
    <name type="scientific">Streptomyces spiramenti</name>
    <dbReference type="NCBI Taxonomy" id="2720606"/>
    <lineage>
        <taxon>Bacteria</taxon>
        <taxon>Bacillati</taxon>
        <taxon>Actinomycetota</taxon>
        <taxon>Actinomycetes</taxon>
        <taxon>Kitasatosporales</taxon>
        <taxon>Streptomycetaceae</taxon>
        <taxon>Streptomyces</taxon>
    </lineage>
</organism>
<reference evidence="2 3" key="1">
    <citation type="submission" date="2020-03" db="EMBL/GenBank/DDBJ databases">
        <title>Draft genome of Streptomyces sp. ventii, isolated from the Axial Seamount in the Pacific Ocean, and resequencing of the two type strains Streptomyces lonarensis strain NCL 716 and Streptomyces bohaiensis strain 11A07.</title>
        <authorList>
            <person name="Loughran R.M."/>
            <person name="Pfannmuller K.M."/>
            <person name="Wasson B.J."/>
            <person name="Deadmond M.C."/>
            <person name="Paddock B.E."/>
            <person name="Koyack M.J."/>
            <person name="Gallegos D.A."/>
            <person name="Mitchell E.A."/>
            <person name="Ushijima B."/>
            <person name="Saw J.H."/>
            <person name="Mcphail K.L."/>
            <person name="Videau P."/>
        </authorList>
    </citation>
    <scope>NUCLEOTIDE SEQUENCE [LARGE SCALE GENOMIC DNA]</scope>
    <source>
        <strain evidence="3">5675061</strain>
    </source>
</reference>